<dbReference type="EMBL" id="CAKOAT010057266">
    <property type="protein sequence ID" value="CAH8302613.1"/>
    <property type="molecule type" value="Genomic_DNA"/>
</dbReference>
<organism evidence="2 3">
    <name type="scientific">Eruca vesicaria subsp. sativa</name>
    <name type="common">Garden rocket</name>
    <name type="synonym">Eruca sativa</name>
    <dbReference type="NCBI Taxonomy" id="29727"/>
    <lineage>
        <taxon>Eukaryota</taxon>
        <taxon>Viridiplantae</taxon>
        <taxon>Streptophyta</taxon>
        <taxon>Embryophyta</taxon>
        <taxon>Tracheophyta</taxon>
        <taxon>Spermatophyta</taxon>
        <taxon>Magnoliopsida</taxon>
        <taxon>eudicotyledons</taxon>
        <taxon>Gunneridae</taxon>
        <taxon>Pentapetalae</taxon>
        <taxon>rosids</taxon>
        <taxon>malvids</taxon>
        <taxon>Brassicales</taxon>
        <taxon>Brassicaceae</taxon>
        <taxon>Brassiceae</taxon>
        <taxon>Eruca</taxon>
    </lineage>
</organism>
<proteinExistence type="predicted"/>
<feature type="domain" description="F-box associated beta-propeller type 1" evidence="1">
    <location>
        <begin position="2"/>
        <end position="56"/>
    </location>
</feature>
<dbReference type="NCBIfam" id="TIGR01640">
    <property type="entry name" value="F_box_assoc_1"/>
    <property type="match status" value="1"/>
</dbReference>
<gene>
    <name evidence="2" type="ORF">ERUC_LOCUS3231</name>
</gene>
<name>A0ABC8J3D7_ERUVS</name>
<evidence type="ECO:0000313" key="3">
    <source>
        <dbReference type="Proteomes" id="UP001642260"/>
    </source>
</evidence>
<dbReference type="InterPro" id="IPR017451">
    <property type="entry name" value="F-box-assoc_interact_dom"/>
</dbReference>
<keyword evidence="3" id="KW-1185">Reference proteome</keyword>
<evidence type="ECO:0000313" key="2">
    <source>
        <dbReference type="EMBL" id="CAH8302613.1"/>
    </source>
</evidence>
<dbReference type="InterPro" id="IPR006527">
    <property type="entry name" value="F-box-assoc_dom_typ1"/>
</dbReference>
<protein>
    <recommendedName>
        <fullName evidence="1">F-box associated beta-propeller type 1 domain-containing protein</fullName>
    </recommendedName>
</protein>
<dbReference type="AlphaFoldDB" id="A0ABC8J3D7"/>
<dbReference type="Proteomes" id="UP001642260">
    <property type="component" value="Unassembled WGS sequence"/>
</dbReference>
<dbReference type="Pfam" id="PF07734">
    <property type="entry name" value="FBA_1"/>
    <property type="match status" value="1"/>
</dbReference>
<evidence type="ECO:0000259" key="1">
    <source>
        <dbReference type="Pfam" id="PF07734"/>
    </source>
</evidence>
<accession>A0ABC8J3D7</accession>
<sequence>MGNMYWVAYRDEEETEFIWSFDFSDESFKEICFCPPSYDIGHLSSFNGDSLSMLQQD</sequence>
<comment type="caution">
    <text evidence="2">The sequence shown here is derived from an EMBL/GenBank/DDBJ whole genome shotgun (WGS) entry which is preliminary data.</text>
</comment>
<reference evidence="2 3" key="1">
    <citation type="submission" date="2022-03" db="EMBL/GenBank/DDBJ databases">
        <authorList>
            <person name="Macdonald S."/>
            <person name="Ahmed S."/>
            <person name="Newling K."/>
        </authorList>
    </citation>
    <scope>NUCLEOTIDE SEQUENCE [LARGE SCALE GENOMIC DNA]</scope>
</reference>